<evidence type="ECO:0000313" key="2">
    <source>
        <dbReference type="Proteomes" id="UP000002412"/>
    </source>
</evidence>
<evidence type="ECO:0000313" key="1">
    <source>
        <dbReference type="EMBL" id="ABS47787.1"/>
    </source>
</evidence>
<dbReference type="Proteomes" id="UP000002412">
    <property type="component" value="Chromosome"/>
</dbReference>
<dbReference type="RefSeq" id="WP_012104263.1">
    <property type="nucleotide sequence ID" value="NC_009708.1"/>
</dbReference>
<name>A0A0U1QYI8_YERP3</name>
<dbReference type="KEGG" id="ypi:YpsIP31758_0053"/>
<accession>A0A0U1QYI8</accession>
<dbReference type="HOGENOM" id="CLU_949111_0_0_6"/>
<reference evidence="1 2" key="1">
    <citation type="journal article" date="2007" name="PLoS Genet.">
        <title>The complete genome sequence of Yersinia pseudotuberculosis IP31758, the causative agent of Far East scarlet-like fever.</title>
        <authorList>
            <person name="Eppinger M."/>
            <person name="Rosovitz M.J."/>
            <person name="Fricke W.F."/>
            <person name="Rasko D.A."/>
            <person name="Kokorina G."/>
            <person name="Fayolle C."/>
            <person name="Lindler L.E."/>
            <person name="Carniel E."/>
            <person name="Ravel J."/>
        </authorList>
    </citation>
    <scope>NUCLEOTIDE SEQUENCE [LARGE SCALE GENOMIC DNA]</scope>
    <source>
        <strain evidence="1 2">IP 31758</strain>
    </source>
</reference>
<protein>
    <submittedName>
        <fullName evidence="1">Uncharacterized protein</fullName>
    </submittedName>
</protein>
<proteinExistence type="predicted"/>
<sequence>MKLPEHRYYTLEKAAKTVGCNVSDLIHFAAIGVLQICIKMPMIDFFFNLKDKGEEDADPELLKVESTSILLINEVELQQEKTNKDKIPDIHWLRFSYKSDYFSITERYEVNKREKDIEEWSGMLAIPQEFIEHEEQELSLWDDWDISICELYPPRCDMVSHDPEYLVGDFYIDGWYEINRRDMYITSYELGLLSTGGKNIDAEDNTSEKLKSEPANVVSLQVNKRSERHAANRESLLKSAIYILSHYPEECRGERKEISPEKWRDCLLKRKNEVPPLMITNEEVILKHLRTAVNGKG</sequence>
<dbReference type="AlphaFoldDB" id="A0A0U1QYI8"/>
<gene>
    <name evidence="1" type="ordered locus">YpsIP31758_0053</name>
</gene>
<organism evidence="1 2">
    <name type="scientific">Yersinia pseudotuberculosis serotype O:1b (strain IP 31758)</name>
    <dbReference type="NCBI Taxonomy" id="349747"/>
    <lineage>
        <taxon>Bacteria</taxon>
        <taxon>Pseudomonadati</taxon>
        <taxon>Pseudomonadota</taxon>
        <taxon>Gammaproteobacteria</taxon>
        <taxon>Enterobacterales</taxon>
        <taxon>Yersiniaceae</taxon>
        <taxon>Yersinia</taxon>
    </lineage>
</organism>
<dbReference type="EMBL" id="CP000720">
    <property type="protein sequence ID" value="ABS47787.1"/>
    <property type="molecule type" value="Genomic_DNA"/>
</dbReference>